<reference evidence="2 3" key="1">
    <citation type="journal article" date="2013" name="Stand. Genomic Sci.">
        <title>Genome sequence of the reddish-pigmented Rubellimicrobium thermophilum type strain (DSM 16684(T)), a member of the Roseobacter clade.</title>
        <authorList>
            <person name="Fiebig A."/>
            <person name="Riedel T."/>
            <person name="Gronow S."/>
            <person name="Petersen J."/>
            <person name="Klenk H.P."/>
            <person name="Goker M."/>
        </authorList>
    </citation>
    <scope>NUCLEOTIDE SEQUENCE [LARGE SCALE GENOMIC DNA]</scope>
    <source>
        <strain evidence="2 3">DSM 16684</strain>
    </source>
</reference>
<dbReference type="Proteomes" id="UP000015346">
    <property type="component" value="Unassembled WGS sequence"/>
</dbReference>
<gene>
    <name evidence="2" type="ORF">ruthe_03243</name>
</gene>
<organism evidence="2 3">
    <name type="scientific">Rubellimicrobium thermophilum DSM 16684</name>
    <dbReference type="NCBI Taxonomy" id="1123069"/>
    <lineage>
        <taxon>Bacteria</taxon>
        <taxon>Pseudomonadati</taxon>
        <taxon>Pseudomonadota</taxon>
        <taxon>Alphaproteobacteria</taxon>
        <taxon>Rhodobacterales</taxon>
        <taxon>Roseobacteraceae</taxon>
        <taxon>Rubellimicrobium</taxon>
    </lineage>
</organism>
<keyword evidence="3" id="KW-1185">Reference proteome</keyword>
<feature type="compositionally biased region" description="Basic and acidic residues" evidence="1">
    <location>
        <begin position="317"/>
        <end position="328"/>
    </location>
</feature>
<dbReference type="HOGENOM" id="CLU_828701_0_0_5"/>
<feature type="compositionally biased region" description="Basic residues" evidence="1">
    <location>
        <begin position="301"/>
        <end position="316"/>
    </location>
</feature>
<sequence length="335" mass="35354">MIDPSAREAEADDQRGADARQGLVEIGCLLLGHGMEAPCQADARSRGQAVHVADHRLRQGAERKQTVRAAIGGHQPRRQGKRVAQVPAVKGRPPGKRDPLLGMNDDPVCGGLSTSRRRRPDSVTKRTPHLPPLPCLSAQSDITFHGCTGSRASIIMVGSHKILTVSYGTFSCTLEGFDDAFGTMKAIAEYFRDLAADDRYFGATPPTPDPEMLARIAEREIARRVEARMGTSGLVLRAAGPLGESDPPRPQAEAGLPLDPAAPAGATARSPTLSEDRPAAGAVPPSPMPPPAGEDGLATRARPHPGCRRPRGPGRRRGGDGPTCHRDGPGPCPVP</sequence>
<feature type="compositionally biased region" description="Low complexity" evidence="1">
    <location>
        <begin position="252"/>
        <end position="268"/>
    </location>
</feature>
<dbReference type="STRING" id="1123069.ruthe_03243"/>
<dbReference type="EMBL" id="AOLV01000039">
    <property type="protein sequence ID" value="EPX82781.1"/>
    <property type="molecule type" value="Genomic_DNA"/>
</dbReference>
<protein>
    <submittedName>
        <fullName evidence="2">Uncharacterized protein</fullName>
    </submittedName>
</protein>
<dbReference type="AlphaFoldDB" id="S9QMU8"/>
<feature type="region of interest" description="Disordered" evidence="1">
    <location>
        <begin position="238"/>
        <end position="335"/>
    </location>
</feature>
<dbReference type="PATRIC" id="fig|1123069.3.peg.3215"/>
<name>S9QMU8_9RHOB</name>
<evidence type="ECO:0000313" key="3">
    <source>
        <dbReference type="Proteomes" id="UP000015346"/>
    </source>
</evidence>
<evidence type="ECO:0000313" key="2">
    <source>
        <dbReference type="EMBL" id="EPX82781.1"/>
    </source>
</evidence>
<proteinExistence type="predicted"/>
<feature type="region of interest" description="Disordered" evidence="1">
    <location>
        <begin position="71"/>
        <end position="132"/>
    </location>
</feature>
<comment type="caution">
    <text evidence="2">The sequence shown here is derived from an EMBL/GenBank/DDBJ whole genome shotgun (WGS) entry which is preliminary data.</text>
</comment>
<evidence type="ECO:0000256" key="1">
    <source>
        <dbReference type="SAM" id="MobiDB-lite"/>
    </source>
</evidence>
<accession>S9QMU8</accession>